<proteinExistence type="predicted"/>
<dbReference type="Gene3D" id="2.60.120.1390">
    <property type="match status" value="1"/>
</dbReference>
<accession>A0AAQ3LBS3</accession>
<dbReference type="KEGG" id="puo:RZN69_00100"/>
<dbReference type="RefSeq" id="WP_317833951.1">
    <property type="nucleotide sequence ID" value="NZ_CP136920.1"/>
</dbReference>
<protein>
    <submittedName>
        <fullName evidence="2">Glycoside hydrolase family 172 protein</fullName>
    </submittedName>
</protein>
<evidence type="ECO:0000313" key="2">
    <source>
        <dbReference type="EMBL" id="WOO41467.1"/>
    </source>
</evidence>
<reference evidence="2 3" key="1">
    <citation type="submission" date="2023-10" db="EMBL/GenBank/DDBJ databases">
        <title>Rubellicoccus peritrichatus gen. nov., sp. nov., isolated from an algae of coral reef tank.</title>
        <authorList>
            <person name="Luo J."/>
        </authorList>
    </citation>
    <scope>NUCLEOTIDE SEQUENCE [LARGE SCALE GENOMIC DNA]</scope>
    <source>
        <strain evidence="2 3">CR14</strain>
    </source>
</reference>
<dbReference type="Proteomes" id="UP001304300">
    <property type="component" value="Chromosome"/>
</dbReference>
<dbReference type="EMBL" id="CP136920">
    <property type="protein sequence ID" value="WOO41467.1"/>
    <property type="molecule type" value="Genomic_DNA"/>
</dbReference>
<gene>
    <name evidence="2" type="ORF">RZN69_00100</name>
</gene>
<sequence length="384" mass="43354">MNHSLNNSLGTLAYLSNGESRSISSENPNGKVAGGGRALPPGKDDPGGNQACRELSQGWKVSPNQPIKALETFTIADIEGPGCVQSIWMTTAFVAYRDMILRIYYDDQEHPSVECPLGDFYASAFTKPDRFAQLNSQAVCLNPGSGFNCFWPMPFRKRFRMTLENRNPDKDMILFYQVNYSLEPVPDNVAYFHAQFRRVNPVPYERVYTIVDGLNGQGHYAGTYLAWGVNNAGWWGEGEIKFYIDDDIPEGVATEAAIAEHGGDSFPTICGTGTEDYFGGSYNFEDKQNARYQEFSTPYMGVPHVMRPDGLYDSQLRFSMYRWHIPDPIRFRKRLAVTIQALGWRSGGRYLPLRDDIASVAYWYQTLPTAPFPELLDRDCLEII</sequence>
<dbReference type="AlphaFoldDB" id="A0AAQ3LBS3"/>
<dbReference type="InterPro" id="IPR021345">
    <property type="entry name" value="DUF2961"/>
</dbReference>
<dbReference type="Pfam" id="PF11175">
    <property type="entry name" value="DUF2961"/>
    <property type="match status" value="1"/>
</dbReference>
<name>A0AAQ3LBS3_9BACT</name>
<dbReference type="GO" id="GO:0016787">
    <property type="term" value="F:hydrolase activity"/>
    <property type="evidence" value="ECO:0007669"/>
    <property type="project" value="UniProtKB-KW"/>
</dbReference>
<evidence type="ECO:0000256" key="1">
    <source>
        <dbReference type="SAM" id="MobiDB-lite"/>
    </source>
</evidence>
<organism evidence="2 3">
    <name type="scientific">Rubellicoccus peritrichatus</name>
    <dbReference type="NCBI Taxonomy" id="3080537"/>
    <lineage>
        <taxon>Bacteria</taxon>
        <taxon>Pseudomonadati</taxon>
        <taxon>Verrucomicrobiota</taxon>
        <taxon>Opitutia</taxon>
        <taxon>Puniceicoccales</taxon>
        <taxon>Cerasicoccaceae</taxon>
        <taxon>Rubellicoccus</taxon>
    </lineage>
</organism>
<feature type="region of interest" description="Disordered" evidence="1">
    <location>
        <begin position="20"/>
        <end position="53"/>
    </location>
</feature>
<keyword evidence="2" id="KW-0378">Hydrolase</keyword>
<evidence type="ECO:0000313" key="3">
    <source>
        <dbReference type="Proteomes" id="UP001304300"/>
    </source>
</evidence>
<keyword evidence="3" id="KW-1185">Reference proteome</keyword>